<dbReference type="Pfam" id="PF01968">
    <property type="entry name" value="Hydantoinase_A"/>
    <property type="match status" value="1"/>
</dbReference>
<dbReference type="RefSeq" id="XP_046007998.1">
    <property type="nucleotide sequence ID" value="XM_046151837.1"/>
</dbReference>
<dbReference type="FunFam" id="3.40.1610.10:FF:000001">
    <property type="entry name" value="Hydantoinase, putative"/>
    <property type="match status" value="1"/>
</dbReference>
<dbReference type="PANTHER" id="PTHR11365">
    <property type="entry name" value="5-OXOPROLINASE RELATED"/>
    <property type="match status" value="1"/>
</dbReference>
<dbReference type="EMBL" id="JAGTJQ010000009">
    <property type="protein sequence ID" value="KAH7024450.1"/>
    <property type="molecule type" value="Genomic_DNA"/>
</dbReference>
<gene>
    <name evidence="5" type="ORF">B0I36DRAFT_295058</name>
</gene>
<dbReference type="PANTHER" id="PTHR11365:SF10">
    <property type="entry name" value="HYDANTOINASE_OXOPROLINASE"/>
    <property type="match status" value="1"/>
</dbReference>
<keyword evidence="6" id="KW-1185">Reference proteome</keyword>
<dbReference type="GeneID" id="70181383"/>
<evidence type="ECO:0000259" key="4">
    <source>
        <dbReference type="Pfam" id="PF20906"/>
    </source>
</evidence>
<dbReference type="AlphaFoldDB" id="A0A9P8XYJ6"/>
<accession>A0A9P8XYJ6</accession>
<evidence type="ECO:0000259" key="2">
    <source>
        <dbReference type="Pfam" id="PF05378"/>
    </source>
</evidence>
<evidence type="ECO:0000313" key="5">
    <source>
        <dbReference type="EMBL" id="KAH7024450.1"/>
    </source>
</evidence>
<dbReference type="Gene3D" id="2.40.390.10">
    <property type="entry name" value="CV3147-like"/>
    <property type="match status" value="1"/>
</dbReference>
<dbReference type="Gene3D" id="3.40.1610.10">
    <property type="entry name" value="CV3147-like domain"/>
    <property type="match status" value="1"/>
</dbReference>
<dbReference type="InterPro" id="IPR002821">
    <property type="entry name" value="Hydantoinase_A"/>
</dbReference>
<evidence type="ECO:0000259" key="3">
    <source>
        <dbReference type="Pfam" id="PF06032"/>
    </source>
</evidence>
<dbReference type="Gene3D" id="3.30.420.40">
    <property type="match status" value="1"/>
</dbReference>
<feature type="domain" description="Hydantoinase A/oxoprolinase" evidence="1">
    <location>
        <begin position="213"/>
        <end position="439"/>
    </location>
</feature>
<evidence type="ECO:0008006" key="7">
    <source>
        <dbReference type="Google" id="ProtNLM"/>
    </source>
</evidence>
<dbReference type="InterPro" id="IPR008040">
    <property type="entry name" value="Hydant_A_N"/>
</dbReference>
<dbReference type="InterPro" id="IPR045079">
    <property type="entry name" value="Oxoprolinase-like"/>
</dbReference>
<comment type="caution">
    <text evidence="5">The sequence shown here is derived from an EMBL/GenBank/DDBJ whole genome shotgun (WGS) entry which is preliminary data.</text>
</comment>
<reference evidence="5" key="1">
    <citation type="journal article" date="2021" name="Nat. Commun.">
        <title>Genetic determinants of endophytism in the Arabidopsis root mycobiome.</title>
        <authorList>
            <person name="Mesny F."/>
            <person name="Miyauchi S."/>
            <person name="Thiergart T."/>
            <person name="Pickel B."/>
            <person name="Atanasova L."/>
            <person name="Karlsson M."/>
            <person name="Huettel B."/>
            <person name="Barry K.W."/>
            <person name="Haridas S."/>
            <person name="Chen C."/>
            <person name="Bauer D."/>
            <person name="Andreopoulos W."/>
            <person name="Pangilinan J."/>
            <person name="LaButti K."/>
            <person name="Riley R."/>
            <person name="Lipzen A."/>
            <person name="Clum A."/>
            <person name="Drula E."/>
            <person name="Henrissat B."/>
            <person name="Kohler A."/>
            <person name="Grigoriev I.V."/>
            <person name="Martin F.M."/>
            <person name="Hacquard S."/>
        </authorList>
    </citation>
    <scope>NUCLEOTIDE SEQUENCE</scope>
    <source>
        <strain evidence="5">MPI-CAGE-CH-0230</strain>
    </source>
</reference>
<evidence type="ECO:0000259" key="1">
    <source>
        <dbReference type="Pfam" id="PF01968"/>
    </source>
</evidence>
<dbReference type="Pfam" id="PF20906">
    <property type="entry name" value="S-Me-THD_C"/>
    <property type="match status" value="1"/>
</dbReference>
<feature type="domain" description="Hydantoinase/oxoprolinase N-terminal" evidence="2">
    <location>
        <begin position="7"/>
        <end position="192"/>
    </location>
</feature>
<organism evidence="5 6">
    <name type="scientific">Microdochium trichocladiopsis</name>
    <dbReference type="NCBI Taxonomy" id="1682393"/>
    <lineage>
        <taxon>Eukaryota</taxon>
        <taxon>Fungi</taxon>
        <taxon>Dikarya</taxon>
        <taxon>Ascomycota</taxon>
        <taxon>Pezizomycotina</taxon>
        <taxon>Sordariomycetes</taxon>
        <taxon>Xylariomycetidae</taxon>
        <taxon>Xylariales</taxon>
        <taxon>Microdochiaceae</taxon>
        <taxon>Microdochium</taxon>
    </lineage>
</organism>
<dbReference type="InterPro" id="IPR043129">
    <property type="entry name" value="ATPase_NBD"/>
</dbReference>
<dbReference type="GO" id="GO:0016787">
    <property type="term" value="F:hydrolase activity"/>
    <property type="evidence" value="ECO:0007669"/>
    <property type="project" value="InterPro"/>
</dbReference>
<proteinExistence type="predicted"/>
<feature type="domain" description="S-Me-THD-like C-terminal" evidence="4">
    <location>
        <begin position="776"/>
        <end position="987"/>
    </location>
</feature>
<dbReference type="SUPFAM" id="SSF53067">
    <property type="entry name" value="Actin-like ATPase domain"/>
    <property type="match status" value="2"/>
</dbReference>
<dbReference type="OrthoDB" id="5404895at2759"/>
<dbReference type="InterPro" id="IPR027479">
    <property type="entry name" value="S-Me-THD_N_sf"/>
</dbReference>
<feature type="domain" description="S-Me-THD N-terminal" evidence="3">
    <location>
        <begin position="610"/>
        <end position="770"/>
    </location>
</feature>
<dbReference type="InterPro" id="IPR024071">
    <property type="entry name" value="S-Me-THD_C_sf"/>
</dbReference>
<evidence type="ECO:0000313" key="6">
    <source>
        <dbReference type="Proteomes" id="UP000756346"/>
    </source>
</evidence>
<dbReference type="SUPFAM" id="SSF160991">
    <property type="entry name" value="CV3147-like"/>
    <property type="match status" value="1"/>
</dbReference>
<dbReference type="InterPro" id="IPR010318">
    <property type="entry name" value="S-Me-THD_N"/>
</dbReference>
<sequence length="1005" mass="107070">MGGPTLRIGVDVGGTNTDGVILDLARSSEPDRGIRAWKKSSTTKNPSDGINNVIRDMFAQQQAEGQARIAPADVASVTIGTTHFINAVVEMDRTRLARVAVIRLCGPFSKDIPIGIDWPPALREIICCHRGLVYGGLEIDGSLIAPLDEAGVRRECEAIRAKGIRSIAIVGIYSPIDVVHRQEEAAADIVRSAYPEADVVCSKDVANIGFLERENAAILNASILPFARRTIASFRDAVARLGLKCPVFVTQNDGTILPASAAARLPIRTFSSGPTNSMRGAAFLMQQQENNNDSKKQAMMVVDIGGTTTDVGILLETGFPRQAAAYSEIAGVRTNFSYPDVRSIGLGGGSIVRSDSGTGEVTVGPESVGYQIRHKALVFGGDVPTTTDYTVLANKTLTSIGDRALVEQAGKNLDATLPAVQARIRAMLEQIIDTMKTSPDDIPVVLVGGGAVIAPDRLAGASRVVKPRWAGVANAIGAATARVSGIVDSVENTEGRSRDDMMARLSQRAVDAAVASGALRETAEIAEMESFPLQYIAHKSRIIVKAVGDFDYTRTDMGSLDILSSPTSTEDTSMNGHDGGFADDTDHLTKDSITAYRPTVANREWRLTETDLEFISTGCYILGIGGGGNPYQHFLRLRELHRQGAVLRVISPQDLPDDAVVACGGGKGSPQVSVEKPYGDEMLESQRELYRYLGTKPTAVIPLEIGGGNGLQGLVIGASSSLDIPAIDGDWMGRAYPVSWQTTPVVFEKRAVMVPTCISDGNGRIMLMTKCPTELDAERALRAALSQMGSHVGCAKGPVTGKQTKAWVVENTMSLAWRIGRVVALARCSNTVDTVAEAIVAEVGGAESARVLFKGKIVGVERVLRMGHAYGEVIIESTESTTTSGGGSGPDKKKRDRLVIPFKNENIYAKRVDALTGAEEILAVVPDLVCVIDAQNGEALGTQEYRYGLLVTVLGITASEKWTSTARGLEIGGPKGFGFDDLEYKPLGKFVKPRSVIDEFDGAVA</sequence>
<dbReference type="Pfam" id="PF06032">
    <property type="entry name" value="S-Me-THD_N"/>
    <property type="match status" value="1"/>
</dbReference>
<dbReference type="Proteomes" id="UP000756346">
    <property type="component" value="Unassembled WGS sequence"/>
</dbReference>
<name>A0A9P8XYJ6_9PEZI</name>
<dbReference type="FunFam" id="2.40.390.10:FF:000002">
    <property type="entry name" value="ACR027Cp"/>
    <property type="match status" value="1"/>
</dbReference>
<protein>
    <recommendedName>
        <fullName evidence="7">Hydantoinase</fullName>
    </recommendedName>
</protein>
<dbReference type="InterPro" id="IPR048350">
    <property type="entry name" value="S-Me-THD-like_C"/>
</dbReference>
<dbReference type="Pfam" id="PF05378">
    <property type="entry name" value="Hydant_A_N"/>
    <property type="match status" value="1"/>
</dbReference>